<sequence>MSPKTQNTVDRRAARMKDQRHGFSPYNLSLTRYSEPRAPNVWMVKLGFVGSRPKLDQLQLCNVLWMNNAVLMTWRVKNHDWTSDRVDCLMQFLGPIKVGTYGCKPQDAGDTDDEHISEQIHFRILPADDLPQSLVLLKTQILTHSGHTSRNKQGLKHKHNVTLRYCRATLCVVNTNYQNQRNYNIILKHSLTGKFSGASASMVETFEPWSDVCIFPFPVYLFIVQQMGNDQKIELKELGPDKDKVDDMVQAMIKSFLLSTVTHTFWHEPQVLVGNSQLP</sequence>
<organism evidence="1 2">
    <name type="scientific">Mycena venus</name>
    <dbReference type="NCBI Taxonomy" id="2733690"/>
    <lineage>
        <taxon>Eukaryota</taxon>
        <taxon>Fungi</taxon>
        <taxon>Dikarya</taxon>
        <taxon>Basidiomycota</taxon>
        <taxon>Agaricomycotina</taxon>
        <taxon>Agaricomycetes</taxon>
        <taxon>Agaricomycetidae</taxon>
        <taxon>Agaricales</taxon>
        <taxon>Marasmiineae</taxon>
        <taxon>Mycenaceae</taxon>
        <taxon>Mycena</taxon>
    </lineage>
</organism>
<name>A0A8H6X4I5_9AGAR</name>
<evidence type="ECO:0000313" key="1">
    <source>
        <dbReference type="EMBL" id="KAF7333995.1"/>
    </source>
</evidence>
<dbReference type="EMBL" id="JACAZI010000027">
    <property type="protein sequence ID" value="KAF7333995.1"/>
    <property type="molecule type" value="Genomic_DNA"/>
</dbReference>
<dbReference type="Proteomes" id="UP000620124">
    <property type="component" value="Unassembled WGS sequence"/>
</dbReference>
<keyword evidence="2" id="KW-1185">Reference proteome</keyword>
<accession>A0A8H6X4I5</accession>
<evidence type="ECO:0000313" key="2">
    <source>
        <dbReference type="Proteomes" id="UP000620124"/>
    </source>
</evidence>
<protein>
    <submittedName>
        <fullName evidence="1">Uncharacterized protein</fullName>
    </submittedName>
</protein>
<dbReference type="AlphaFoldDB" id="A0A8H6X4I5"/>
<gene>
    <name evidence="1" type="ORF">MVEN_02304100</name>
</gene>
<proteinExistence type="predicted"/>
<comment type="caution">
    <text evidence="1">The sequence shown here is derived from an EMBL/GenBank/DDBJ whole genome shotgun (WGS) entry which is preliminary data.</text>
</comment>
<reference evidence="1" key="1">
    <citation type="submission" date="2020-05" db="EMBL/GenBank/DDBJ databases">
        <title>Mycena genomes resolve the evolution of fungal bioluminescence.</title>
        <authorList>
            <person name="Tsai I.J."/>
        </authorList>
    </citation>
    <scope>NUCLEOTIDE SEQUENCE</scope>
    <source>
        <strain evidence="1">CCC161011</strain>
    </source>
</reference>
<dbReference type="OrthoDB" id="3032427at2759"/>